<accession>A0A3Q7ID73</accession>
<dbReference type="OMA" id="CFIRLEL"/>
<sequence length="215" mass="25234">MSSTQEVDGSEEQNNEHQLGRGHRIKQHFYNQNFLVAITTDHEPSSFSEVVKHERWRQEMQIQTEPLEQNKTWVIEKLPHHATQKFKIYLSDCFHIKYLGALKYFLGIEVVKNSEGLLICQRKYEVKPQVIVGCLIYLCFIRLELSYFVHVLSQFTNCPQAEHWEASLRLVQLLKGKHGQSIYLRSASLTLWFVLLDKSSIAWKTRKQKLVSRSS</sequence>
<name>A0A3Q7ID73_SOLLC</name>
<dbReference type="PANTHER" id="PTHR11439:SF470">
    <property type="entry name" value="CYSTEINE-RICH RLK (RECEPTOR-LIKE PROTEIN KINASE) 8"/>
    <property type="match status" value="1"/>
</dbReference>
<dbReference type="InParanoid" id="A0A3Q7ID73"/>
<feature type="region of interest" description="Disordered" evidence="1">
    <location>
        <begin position="1"/>
        <end position="21"/>
    </location>
</feature>
<dbReference type="AlphaFoldDB" id="A0A3Q7ID73"/>
<keyword evidence="3" id="KW-1185">Reference proteome</keyword>
<organism evidence="2">
    <name type="scientific">Solanum lycopersicum</name>
    <name type="common">Tomato</name>
    <name type="synonym">Lycopersicon esculentum</name>
    <dbReference type="NCBI Taxonomy" id="4081"/>
    <lineage>
        <taxon>Eukaryota</taxon>
        <taxon>Viridiplantae</taxon>
        <taxon>Streptophyta</taxon>
        <taxon>Embryophyta</taxon>
        <taxon>Tracheophyta</taxon>
        <taxon>Spermatophyta</taxon>
        <taxon>Magnoliopsida</taxon>
        <taxon>eudicotyledons</taxon>
        <taxon>Gunneridae</taxon>
        <taxon>Pentapetalae</taxon>
        <taxon>asterids</taxon>
        <taxon>lamiids</taxon>
        <taxon>Solanales</taxon>
        <taxon>Solanaceae</taxon>
        <taxon>Solanoideae</taxon>
        <taxon>Solaneae</taxon>
        <taxon>Solanum</taxon>
        <taxon>Solanum subgen. Lycopersicon</taxon>
    </lineage>
</organism>
<protein>
    <recommendedName>
        <fullName evidence="4">Reverse transcriptase Ty1/copia-type domain-containing protein</fullName>
    </recommendedName>
</protein>
<reference evidence="2" key="2">
    <citation type="submission" date="2019-01" db="UniProtKB">
        <authorList>
            <consortium name="EnsemblPlants"/>
        </authorList>
    </citation>
    <scope>IDENTIFICATION</scope>
    <source>
        <strain evidence="2">cv. Heinz 1706</strain>
    </source>
</reference>
<proteinExistence type="predicted"/>
<evidence type="ECO:0000256" key="1">
    <source>
        <dbReference type="SAM" id="MobiDB-lite"/>
    </source>
</evidence>
<evidence type="ECO:0000313" key="3">
    <source>
        <dbReference type="Proteomes" id="UP000004994"/>
    </source>
</evidence>
<evidence type="ECO:0000313" key="2">
    <source>
        <dbReference type="EnsemblPlants" id="Solyc10g019227.1.1"/>
    </source>
</evidence>
<reference evidence="2" key="1">
    <citation type="journal article" date="2012" name="Nature">
        <title>The tomato genome sequence provides insights into fleshy fruit evolution.</title>
        <authorList>
            <consortium name="Tomato Genome Consortium"/>
        </authorList>
    </citation>
    <scope>NUCLEOTIDE SEQUENCE [LARGE SCALE GENOMIC DNA]</scope>
    <source>
        <strain evidence="2">cv. Heinz 1706</strain>
    </source>
</reference>
<evidence type="ECO:0008006" key="4">
    <source>
        <dbReference type="Google" id="ProtNLM"/>
    </source>
</evidence>
<dbReference type="STRING" id="4081.A0A3Q7ID73"/>
<dbReference type="Proteomes" id="UP000004994">
    <property type="component" value="Chromosome 10"/>
</dbReference>
<dbReference type="PANTHER" id="PTHR11439">
    <property type="entry name" value="GAG-POL-RELATED RETROTRANSPOSON"/>
    <property type="match status" value="1"/>
</dbReference>
<dbReference type="EnsemblPlants" id="Solyc10g019227.1.1">
    <property type="protein sequence ID" value="Solyc10g019227.1.1"/>
    <property type="gene ID" value="Solyc10g019227.1"/>
</dbReference>
<dbReference type="Gramene" id="Solyc10g019227.1.1">
    <property type="protein sequence ID" value="Solyc10g019227.1.1"/>
    <property type="gene ID" value="Solyc10g019227.1"/>
</dbReference>